<proteinExistence type="predicted"/>
<dbReference type="AlphaFoldDB" id="A0A6C0LWH8"/>
<evidence type="ECO:0000313" key="1">
    <source>
        <dbReference type="EMBL" id="QHU34091.1"/>
    </source>
</evidence>
<protein>
    <submittedName>
        <fullName evidence="1">Uncharacterized protein</fullName>
    </submittedName>
</protein>
<organism evidence="1">
    <name type="scientific">viral metagenome</name>
    <dbReference type="NCBI Taxonomy" id="1070528"/>
    <lineage>
        <taxon>unclassified sequences</taxon>
        <taxon>metagenomes</taxon>
        <taxon>organismal metagenomes</taxon>
    </lineage>
</organism>
<accession>A0A6C0LWH8</accession>
<name>A0A6C0LWH8_9ZZZZ</name>
<sequence>MEESLKNQVVDYYKKKGDYNKKLQTRKEKIMARNTSIEAKQKAIKRLKLPCIFCKRNVNTIFEIDFDIRTARCGDQSDPCEGKLEVTDIVFSHTEQTMHEYSELVDILKQRILQLKYQTLFSYLSRERSTEEFTKLLKEYNDDLSTFIILTRKHTQLKEQKDTNDMIRDEVLRIQDVSKTIRFSIDQYNETNEMSFLKEGIDTMVESLNPIMKKLRNLKYAHREILSICDNGGKQVHYLITRQYPFEAELTEM</sequence>
<dbReference type="EMBL" id="MN740567">
    <property type="protein sequence ID" value="QHU34091.1"/>
    <property type="molecule type" value="Genomic_DNA"/>
</dbReference>
<reference evidence="1" key="1">
    <citation type="journal article" date="2020" name="Nature">
        <title>Giant virus diversity and host interactions through global metagenomics.</title>
        <authorList>
            <person name="Schulz F."/>
            <person name="Roux S."/>
            <person name="Paez-Espino D."/>
            <person name="Jungbluth S."/>
            <person name="Walsh D.A."/>
            <person name="Denef V.J."/>
            <person name="McMahon K.D."/>
            <person name="Konstantinidis K.T."/>
            <person name="Eloe-Fadrosh E.A."/>
            <person name="Kyrpides N.C."/>
            <person name="Woyke T."/>
        </authorList>
    </citation>
    <scope>NUCLEOTIDE SEQUENCE</scope>
    <source>
        <strain evidence="1">GVMAG-S-1016713-123</strain>
    </source>
</reference>